<gene>
    <name evidence="2" type="ORF">DSYM_29280</name>
</gene>
<evidence type="ECO:0000313" key="3">
    <source>
        <dbReference type="Proteomes" id="UP000662914"/>
    </source>
</evidence>
<name>A0A809R3W7_9PROT</name>
<reference evidence="2" key="1">
    <citation type="journal article" name="DNA Res.">
        <title>The physiological potential of anammox bacteria as revealed by their core genome structure.</title>
        <authorList>
            <person name="Okubo T."/>
            <person name="Toyoda A."/>
            <person name="Fukuhara K."/>
            <person name="Uchiyama I."/>
            <person name="Harigaya Y."/>
            <person name="Kuroiwa M."/>
            <person name="Suzuki T."/>
            <person name="Murakami Y."/>
            <person name="Suwa Y."/>
            <person name="Takami H."/>
        </authorList>
    </citation>
    <scope>NUCLEOTIDE SEQUENCE</scope>
    <source>
        <strain evidence="2">317325-3</strain>
    </source>
</reference>
<accession>A0A809R3W7</accession>
<feature type="transmembrane region" description="Helical" evidence="1">
    <location>
        <begin position="53"/>
        <end position="76"/>
    </location>
</feature>
<dbReference type="Proteomes" id="UP000662914">
    <property type="component" value="Chromosome"/>
</dbReference>
<evidence type="ECO:0000256" key="1">
    <source>
        <dbReference type="SAM" id="Phobius"/>
    </source>
</evidence>
<dbReference type="EMBL" id="AP021857">
    <property type="protein sequence ID" value="BBO22229.1"/>
    <property type="molecule type" value="Genomic_DNA"/>
</dbReference>
<dbReference type="AlphaFoldDB" id="A0A809R3W7"/>
<keyword evidence="1" id="KW-0812">Transmembrane</keyword>
<evidence type="ECO:0000313" key="2">
    <source>
        <dbReference type="EMBL" id="BBO22229.1"/>
    </source>
</evidence>
<keyword evidence="1" id="KW-1133">Transmembrane helix</keyword>
<sequence length="84" mass="9894">MLDAQTRERERILREVLQAKGLMPLLMKQRNGVHWTAEDRRDLKVRLNALSQISPYLVAMAVPGSMLMLPVLAWWLDRRRGRRN</sequence>
<organism evidence="2 3">
    <name type="scientific">Candidatus Desulfobacillus denitrificans</name>
    <dbReference type="NCBI Taxonomy" id="2608985"/>
    <lineage>
        <taxon>Bacteria</taxon>
        <taxon>Pseudomonadati</taxon>
        <taxon>Pseudomonadota</taxon>
        <taxon>Betaproteobacteria</taxon>
        <taxon>Candidatus Desulfobacillus</taxon>
    </lineage>
</organism>
<protein>
    <submittedName>
        <fullName evidence="2">Uncharacterized protein</fullName>
    </submittedName>
</protein>
<keyword evidence="1" id="KW-0472">Membrane</keyword>
<dbReference type="KEGG" id="ddz:DSYM_29280"/>
<proteinExistence type="predicted"/>